<keyword evidence="3" id="KW-0328">Glycosyltransferase</keyword>
<evidence type="ECO:0000256" key="5">
    <source>
        <dbReference type="ARBA" id="ARBA00023136"/>
    </source>
</evidence>
<evidence type="ECO:0000256" key="4">
    <source>
        <dbReference type="ARBA" id="ARBA00022679"/>
    </source>
</evidence>
<dbReference type="AlphaFoldDB" id="A0A533QFX5"/>
<dbReference type="InterPro" id="IPR029044">
    <property type="entry name" value="Nucleotide-diphossugar_trans"/>
</dbReference>
<proteinExistence type="predicted"/>
<evidence type="ECO:0000313" key="7">
    <source>
        <dbReference type="EMBL" id="TLD43544.1"/>
    </source>
</evidence>
<reference evidence="7 8" key="1">
    <citation type="submission" date="2019-04" db="EMBL/GenBank/DDBJ databases">
        <title>Genome of a novel bacterium Candidatus Jettenia ecosi reconstructed from metagenome of an anammox bioreactor.</title>
        <authorList>
            <person name="Mardanov A.V."/>
            <person name="Beletsky A.V."/>
            <person name="Ravin N.V."/>
            <person name="Botchkova E.A."/>
            <person name="Litti Y.V."/>
            <person name="Nozhevnikova A.N."/>
        </authorList>
    </citation>
    <scope>NUCLEOTIDE SEQUENCE [LARGE SCALE GENOMIC DNA]</scope>
    <source>
        <strain evidence="7">J2</strain>
    </source>
</reference>
<name>A0A533QFX5_9BACT</name>
<organism evidence="7 8">
    <name type="scientific">Candidatus Jettenia ecosi</name>
    <dbReference type="NCBI Taxonomy" id="2494326"/>
    <lineage>
        <taxon>Bacteria</taxon>
        <taxon>Pseudomonadati</taxon>
        <taxon>Planctomycetota</taxon>
        <taxon>Candidatus Brocadiia</taxon>
        <taxon>Candidatus Brocadiales</taxon>
        <taxon>Candidatus Brocadiaceae</taxon>
        <taxon>Candidatus Jettenia</taxon>
    </lineage>
</organism>
<dbReference type="GO" id="GO:0016757">
    <property type="term" value="F:glycosyltransferase activity"/>
    <property type="evidence" value="ECO:0007669"/>
    <property type="project" value="UniProtKB-KW"/>
</dbReference>
<keyword evidence="4 7" id="KW-0808">Transferase</keyword>
<feature type="domain" description="Glycosyltransferase 2-like" evidence="6">
    <location>
        <begin position="3"/>
        <end position="89"/>
    </location>
</feature>
<accession>A0A533QFX5</accession>
<comment type="subcellular location">
    <subcellularLocation>
        <location evidence="1">Cell membrane</location>
    </subcellularLocation>
</comment>
<evidence type="ECO:0000256" key="3">
    <source>
        <dbReference type="ARBA" id="ARBA00022676"/>
    </source>
</evidence>
<dbReference type="SUPFAM" id="SSF53448">
    <property type="entry name" value="Nucleotide-diphospho-sugar transferases"/>
    <property type="match status" value="1"/>
</dbReference>
<evidence type="ECO:0000259" key="6">
    <source>
        <dbReference type="Pfam" id="PF00535"/>
    </source>
</evidence>
<protein>
    <submittedName>
        <fullName evidence="7">Glycosyl transferase</fullName>
    </submittedName>
</protein>
<dbReference type="CDD" id="cd00761">
    <property type="entry name" value="Glyco_tranf_GTA_type"/>
    <property type="match status" value="1"/>
</dbReference>
<dbReference type="Proteomes" id="UP000319783">
    <property type="component" value="Unassembled WGS sequence"/>
</dbReference>
<dbReference type="GO" id="GO:0005886">
    <property type="term" value="C:plasma membrane"/>
    <property type="evidence" value="ECO:0007669"/>
    <property type="project" value="UniProtKB-SubCell"/>
</dbReference>
<keyword evidence="2" id="KW-1003">Cell membrane</keyword>
<keyword evidence="5" id="KW-0472">Membrane</keyword>
<dbReference type="PANTHER" id="PTHR43646:SF2">
    <property type="entry name" value="GLYCOSYLTRANSFERASE 2-LIKE DOMAIN-CONTAINING PROTEIN"/>
    <property type="match status" value="1"/>
</dbReference>
<gene>
    <name evidence="7" type="ORF">JETT_0175</name>
</gene>
<dbReference type="PANTHER" id="PTHR43646">
    <property type="entry name" value="GLYCOSYLTRANSFERASE"/>
    <property type="match status" value="1"/>
</dbReference>
<comment type="caution">
    <text evidence="7">The sequence shown here is derived from an EMBL/GenBank/DDBJ whole genome shotgun (WGS) entry which is preliminary data.</text>
</comment>
<dbReference type="Pfam" id="PF00535">
    <property type="entry name" value="Glycos_transf_2"/>
    <property type="match status" value="1"/>
</dbReference>
<dbReference type="Gene3D" id="3.90.550.10">
    <property type="entry name" value="Spore Coat Polysaccharide Biosynthesis Protein SpsA, Chain A"/>
    <property type="match status" value="1"/>
</dbReference>
<sequence length="99" mass="10932">MDAIKSSDYPHYEIIVVDDASTDESPQIARQAGVQVVRMDKQSGPGAARNVGTQNARGNIYFFVDSDVVIHQNSLSCVVSKFLNNSEIGALYWSIIWII</sequence>
<evidence type="ECO:0000256" key="2">
    <source>
        <dbReference type="ARBA" id="ARBA00022475"/>
    </source>
</evidence>
<evidence type="ECO:0000256" key="1">
    <source>
        <dbReference type="ARBA" id="ARBA00004236"/>
    </source>
</evidence>
<dbReference type="InterPro" id="IPR001173">
    <property type="entry name" value="Glyco_trans_2-like"/>
</dbReference>
<dbReference type="EMBL" id="SULG01000002">
    <property type="protein sequence ID" value="TLD43544.1"/>
    <property type="molecule type" value="Genomic_DNA"/>
</dbReference>
<evidence type="ECO:0000313" key="8">
    <source>
        <dbReference type="Proteomes" id="UP000319783"/>
    </source>
</evidence>